<gene>
    <name evidence="1" type="ORF">A2Z21_06390</name>
</gene>
<comment type="caution">
    <text evidence="1">The sequence shown here is derived from an EMBL/GenBank/DDBJ whole genome shotgun (WGS) entry which is preliminary data.</text>
</comment>
<evidence type="ECO:0000313" key="2">
    <source>
        <dbReference type="Proteomes" id="UP000179157"/>
    </source>
</evidence>
<dbReference type="Pfam" id="PF05973">
    <property type="entry name" value="Gp49"/>
    <property type="match status" value="1"/>
</dbReference>
<accession>A0A1F5UUS9</accession>
<dbReference type="AlphaFoldDB" id="A0A1F5UUS9"/>
<dbReference type="InterPro" id="IPR009241">
    <property type="entry name" value="HigB-like"/>
</dbReference>
<evidence type="ECO:0008006" key="3">
    <source>
        <dbReference type="Google" id="ProtNLM"/>
    </source>
</evidence>
<sequence>MIYHISMRWQVDLYREKDGSYPVEQFLWSLPKEHMAKILQVIDMLREWGPTLPFPYSSQVKEKIRELRTHYGKTTYRILYYQDRFRAFVLLHALGKATKKLLEKDMKLALRRMQDDDAQKSNERR</sequence>
<reference evidence="1 2" key="1">
    <citation type="journal article" date="2016" name="Nat. Commun.">
        <title>Thousands of microbial genomes shed light on interconnected biogeochemical processes in an aquifer system.</title>
        <authorList>
            <person name="Anantharaman K."/>
            <person name="Brown C.T."/>
            <person name="Hug L.A."/>
            <person name="Sharon I."/>
            <person name="Castelle C.J."/>
            <person name="Probst A.J."/>
            <person name="Thomas B.C."/>
            <person name="Singh A."/>
            <person name="Wilkins M.J."/>
            <person name="Karaoz U."/>
            <person name="Brodie E.L."/>
            <person name="Williams K.H."/>
            <person name="Hubbard S.S."/>
            <person name="Banfield J.F."/>
        </authorList>
    </citation>
    <scope>NUCLEOTIDE SEQUENCE [LARGE SCALE GENOMIC DNA]</scope>
    <source>
        <strain evidence="2">RBG_16_55_9</strain>
    </source>
</reference>
<organism evidence="1 2">
    <name type="scientific">Fraserbacteria sp. (strain RBG_16_55_9)</name>
    <dbReference type="NCBI Taxonomy" id="1817864"/>
    <lineage>
        <taxon>Bacteria</taxon>
        <taxon>Candidatus Fraseribacteriota</taxon>
    </lineage>
</organism>
<dbReference type="Proteomes" id="UP000179157">
    <property type="component" value="Unassembled WGS sequence"/>
</dbReference>
<dbReference type="STRING" id="1817864.A2Z21_06390"/>
<protein>
    <recommendedName>
        <fullName evidence="3">Addiction module toxin RelE</fullName>
    </recommendedName>
</protein>
<name>A0A1F5UUS9_FRAXR</name>
<proteinExistence type="predicted"/>
<evidence type="ECO:0000313" key="1">
    <source>
        <dbReference type="EMBL" id="OGF54890.1"/>
    </source>
</evidence>
<dbReference type="EMBL" id="MFGX01000070">
    <property type="protein sequence ID" value="OGF54890.1"/>
    <property type="molecule type" value="Genomic_DNA"/>
</dbReference>